<dbReference type="EMBL" id="CAUJNA010002224">
    <property type="protein sequence ID" value="CAJ1391842.1"/>
    <property type="molecule type" value="Genomic_DNA"/>
</dbReference>
<accession>A0AA36N739</accession>
<name>A0AA36N739_9DINO</name>
<comment type="caution">
    <text evidence="2">The sequence shown here is derived from an EMBL/GenBank/DDBJ whole genome shotgun (WGS) entry which is preliminary data.</text>
</comment>
<evidence type="ECO:0000256" key="1">
    <source>
        <dbReference type="SAM" id="MobiDB-lite"/>
    </source>
</evidence>
<evidence type="ECO:0000313" key="3">
    <source>
        <dbReference type="Proteomes" id="UP001178507"/>
    </source>
</evidence>
<keyword evidence="3" id="KW-1185">Reference proteome</keyword>
<feature type="region of interest" description="Disordered" evidence="1">
    <location>
        <begin position="348"/>
        <end position="375"/>
    </location>
</feature>
<gene>
    <name evidence="2" type="ORF">EVOR1521_LOCUS17098</name>
</gene>
<evidence type="ECO:0000313" key="2">
    <source>
        <dbReference type="EMBL" id="CAJ1391842.1"/>
    </source>
</evidence>
<protein>
    <submittedName>
        <fullName evidence="2">Uncharacterized protein</fullName>
    </submittedName>
</protein>
<proteinExistence type="predicted"/>
<sequence>MFRVACSPEFDLNGMQAGVRHARSNLAAASMEIGEPFAKPYRELSEWQRRAEDAWRMANFKAGDLPIYHLDQLSDSLRQELRTFMDVFAIRLESREAALADAARSLVKSSEAAVADLHKRFEAYLEKEGQRLAERACEKAVAEKCGRWQEELQAQRRMMQDLSGDLKMRFLEVESQLQNRLTEIARPRGVEPDRAPPSPERFSSQLQGLSKECKSLEQRLQQVFSRLATCEKSCQQALAQARQPVESPQEAVHQQLARQQRELSQSLTALAGKSVSPERVAALEAQLRILEWKLDAKTVRKGKDLWPRTGGEKPARREPATYITGRRLPTYDLPEGLHVFDLAWGSAERAKADSSPERRLASTAAGSPAGESPWS</sequence>
<dbReference type="AlphaFoldDB" id="A0AA36N739"/>
<organism evidence="2 3">
    <name type="scientific">Effrenium voratum</name>
    <dbReference type="NCBI Taxonomy" id="2562239"/>
    <lineage>
        <taxon>Eukaryota</taxon>
        <taxon>Sar</taxon>
        <taxon>Alveolata</taxon>
        <taxon>Dinophyceae</taxon>
        <taxon>Suessiales</taxon>
        <taxon>Symbiodiniaceae</taxon>
        <taxon>Effrenium</taxon>
    </lineage>
</organism>
<reference evidence="2" key="1">
    <citation type="submission" date="2023-08" db="EMBL/GenBank/DDBJ databases">
        <authorList>
            <person name="Chen Y."/>
            <person name="Shah S."/>
            <person name="Dougan E. K."/>
            <person name="Thang M."/>
            <person name="Chan C."/>
        </authorList>
    </citation>
    <scope>NUCLEOTIDE SEQUENCE</scope>
</reference>
<feature type="compositionally biased region" description="Basic and acidic residues" evidence="1">
    <location>
        <begin position="348"/>
        <end position="360"/>
    </location>
</feature>
<dbReference type="Proteomes" id="UP001178507">
    <property type="component" value="Unassembled WGS sequence"/>
</dbReference>